<sequence length="214" mass="24726">MQVEKEFFFQDECENDGINVRIPEIVDPQYGMFTWPAAPVLAHFIWKNKEHFKGKQVIEVEYYSKSASKFDKEEYPQCLENCQRSCDVNGQKSIKVMGITWGQFTPNLFKLPKVDIILGSDCFYDTKDFDDILATVSFLIEKNTEAKFWTTYQERSSSRSIENLLKKWGLRGVEIPLEHFNADEVNIGGSHLSDSHTIHMLEITTQQAVQDAPK</sequence>
<dbReference type="Proteomes" id="UP001249851">
    <property type="component" value="Unassembled WGS sequence"/>
</dbReference>
<dbReference type="AlphaFoldDB" id="A0AAD9Q9B5"/>
<comment type="caution">
    <text evidence="5">The sequence shown here is derived from an EMBL/GenBank/DDBJ whole genome shotgun (WGS) entry which is preliminary data.</text>
</comment>
<dbReference type="InterPro" id="IPR019410">
    <property type="entry name" value="Methyltransf_16"/>
</dbReference>
<reference evidence="5" key="1">
    <citation type="journal article" date="2023" name="G3 (Bethesda)">
        <title>Whole genome assembly and annotation of the endangered Caribbean coral Acropora cervicornis.</title>
        <authorList>
            <person name="Selwyn J.D."/>
            <person name="Vollmer S.V."/>
        </authorList>
    </citation>
    <scope>NUCLEOTIDE SEQUENCE</scope>
    <source>
        <strain evidence="5">K2</strain>
    </source>
</reference>
<dbReference type="Gene3D" id="3.40.50.150">
    <property type="entry name" value="Vaccinia Virus protein VP39"/>
    <property type="match status" value="2"/>
</dbReference>
<gene>
    <name evidence="5" type="ORF">P5673_020588</name>
</gene>
<evidence type="ECO:0000256" key="2">
    <source>
        <dbReference type="ARBA" id="ARBA00022679"/>
    </source>
</evidence>
<proteinExistence type="inferred from homology"/>
<reference evidence="5" key="2">
    <citation type="journal article" date="2023" name="Science">
        <title>Genomic signatures of disease resistance in endangered staghorn corals.</title>
        <authorList>
            <person name="Vollmer S.V."/>
            <person name="Selwyn J.D."/>
            <person name="Despard B.A."/>
            <person name="Roesel C.L."/>
        </authorList>
    </citation>
    <scope>NUCLEOTIDE SEQUENCE</scope>
    <source>
        <strain evidence="5">K2</strain>
    </source>
</reference>
<evidence type="ECO:0000313" key="5">
    <source>
        <dbReference type="EMBL" id="KAK2557115.1"/>
    </source>
</evidence>
<dbReference type="PANTHER" id="PTHR14614">
    <property type="entry name" value="HEPATOCELLULAR CARCINOMA-ASSOCIATED ANTIGEN"/>
    <property type="match status" value="1"/>
</dbReference>
<evidence type="ECO:0000256" key="1">
    <source>
        <dbReference type="ARBA" id="ARBA00022603"/>
    </source>
</evidence>
<name>A0AAD9Q9B5_ACRCE</name>
<dbReference type="GO" id="GO:0032259">
    <property type="term" value="P:methylation"/>
    <property type="evidence" value="ECO:0007669"/>
    <property type="project" value="UniProtKB-KW"/>
</dbReference>
<accession>A0AAD9Q9B5</accession>
<keyword evidence="3" id="KW-0949">S-adenosyl-L-methionine</keyword>
<dbReference type="InterPro" id="IPR029063">
    <property type="entry name" value="SAM-dependent_MTases_sf"/>
</dbReference>
<organism evidence="5 6">
    <name type="scientific">Acropora cervicornis</name>
    <name type="common">Staghorn coral</name>
    <dbReference type="NCBI Taxonomy" id="6130"/>
    <lineage>
        <taxon>Eukaryota</taxon>
        <taxon>Metazoa</taxon>
        <taxon>Cnidaria</taxon>
        <taxon>Anthozoa</taxon>
        <taxon>Hexacorallia</taxon>
        <taxon>Scleractinia</taxon>
        <taxon>Astrocoeniina</taxon>
        <taxon>Acroporidae</taxon>
        <taxon>Acropora</taxon>
    </lineage>
</organism>
<protein>
    <submittedName>
        <fullName evidence="5">Histone-arginine methyltransferase METTL23</fullName>
    </submittedName>
</protein>
<dbReference type="GO" id="GO:0005634">
    <property type="term" value="C:nucleus"/>
    <property type="evidence" value="ECO:0007669"/>
    <property type="project" value="TreeGrafter"/>
</dbReference>
<evidence type="ECO:0000256" key="3">
    <source>
        <dbReference type="ARBA" id="ARBA00022691"/>
    </source>
</evidence>
<comment type="similarity">
    <text evidence="4">Belongs to the methyltransferase superfamily. METTL23 family.</text>
</comment>
<dbReference type="GO" id="GO:0005737">
    <property type="term" value="C:cytoplasm"/>
    <property type="evidence" value="ECO:0007669"/>
    <property type="project" value="TreeGrafter"/>
</dbReference>
<keyword evidence="1 5" id="KW-0489">Methyltransferase</keyword>
<keyword evidence="6" id="KW-1185">Reference proteome</keyword>
<evidence type="ECO:0000313" key="6">
    <source>
        <dbReference type="Proteomes" id="UP001249851"/>
    </source>
</evidence>
<dbReference type="Pfam" id="PF10294">
    <property type="entry name" value="Methyltransf_16"/>
    <property type="match status" value="1"/>
</dbReference>
<dbReference type="EMBL" id="JARQWQ010000051">
    <property type="protein sequence ID" value="KAK2557115.1"/>
    <property type="molecule type" value="Genomic_DNA"/>
</dbReference>
<evidence type="ECO:0000256" key="4">
    <source>
        <dbReference type="ARBA" id="ARBA00043988"/>
    </source>
</evidence>
<dbReference type="PANTHER" id="PTHR14614:SF164">
    <property type="entry name" value="HISTONE-ARGININE METHYLTRANSFERASE METTL23"/>
    <property type="match status" value="1"/>
</dbReference>
<keyword evidence="2" id="KW-0808">Transferase</keyword>
<dbReference type="GO" id="GO:0008168">
    <property type="term" value="F:methyltransferase activity"/>
    <property type="evidence" value="ECO:0007669"/>
    <property type="project" value="UniProtKB-KW"/>
</dbReference>